<reference evidence="1 2" key="1">
    <citation type="submission" date="2019-07" db="EMBL/GenBank/DDBJ databases">
        <title>Genomic Encyclopedia of Archaeal and Bacterial Type Strains, Phase II (KMG-II): from individual species to whole genera.</title>
        <authorList>
            <person name="Goeker M."/>
        </authorList>
    </citation>
    <scope>NUCLEOTIDE SEQUENCE [LARGE SCALE GENOMIC DNA]</scope>
    <source>
        <strain evidence="1 2">DSM 3754</strain>
    </source>
</reference>
<comment type="caution">
    <text evidence="1">The sequence shown here is derived from an EMBL/GenBank/DDBJ whole genome shotgun (WGS) entry which is preliminary data.</text>
</comment>
<dbReference type="EMBL" id="VRYN01000001">
    <property type="protein sequence ID" value="TYO81592.1"/>
    <property type="molecule type" value="Genomic_DNA"/>
</dbReference>
<dbReference type="AlphaFoldDB" id="A0A663AA01"/>
<protein>
    <submittedName>
        <fullName evidence="1">Putative transposase</fullName>
    </submittedName>
</protein>
<proteinExistence type="predicted"/>
<name>A0A663AA01_HALS9</name>
<accession>A0A663AA01</accession>
<evidence type="ECO:0000313" key="2">
    <source>
        <dbReference type="Proteomes" id="UP000323075"/>
    </source>
</evidence>
<dbReference type="Proteomes" id="UP000323075">
    <property type="component" value="Unassembled WGS sequence"/>
</dbReference>
<gene>
    <name evidence="1" type="ORF">APQ99_00097</name>
</gene>
<evidence type="ECO:0000313" key="1">
    <source>
        <dbReference type="EMBL" id="TYO81592.1"/>
    </source>
</evidence>
<organism evidence="1 2">
    <name type="scientific">Halobacterium salinarum (strain ATCC 33171 / DSM 3754 / JCM 8978 / NBRC 102687 / NCIMB 764 / 91-R6)</name>
    <dbReference type="NCBI Taxonomy" id="2597657"/>
    <lineage>
        <taxon>Archaea</taxon>
        <taxon>Methanobacteriati</taxon>
        <taxon>Methanobacteriota</taxon>
        <taxon>Stenosarchaea group</taxon>
        <taxon>Halobacteria</taxon>
        <taxon>Halobacteriales</taxon>
        <taxon>Halobacteriaceae</taxon>
        <taxon>Halobacterium</taxon>
    </lineage>
</organism>
<sequence>MAATTPKHFGLRFFYFGFACLSYSIWRAADLLVQVESTGAYEHSSIVTAENTLTLVEKETEIGSYRNSLVVVARDLSGSTIRSLKTLLN</sequence>